<dbReference type="PROSITE" id="PS01326">
    <property type="entry name" value="DAP_EPIMERASE"/>
    <property type="match status" value="1"/>
</dbReference>
<dbReference type="RefSeq" id="WP_192961871.1">
    <property type="nucleotide sequence ID" value="NZ_QKOF01000006.1"/>
</dbReference>
<dbReference type="PANTHER" id="PTHR31689">
    <property type="entry name" value="DIAMINOPIMELATE EPIMERASE, CHLOROPLASTIC"/>
    <property type="match status" value="1"/>
</dbReference>
<dbReference type="FunFam" id="3.10.310.10:FF:000001">
    <property type="entry name" value="Diaminopimelate epimerase"/>
    <property type="match status" value="1"/>
</dbReference>
<dbReference type="Pfam" id="PF01678">
    <property type="entry name" value="DAP_epimerase"/>
    <property type="match status" value="2"/>
</dbReference>
<feature type="binding site" evidence="9">
    <location>
        <begin position="80"/>
        <end position="81"/>
    </location>
    <ligand>
        <name>substrate</name>
    </ligand>
</feature>
<dbReference type="HAMAP" id="MF_00197">
    <property type="entry name" value="DAP_epimerase"/>
    <property type="match status" value="1"/>
</dbReference>
<accession>A0A842YQ76</accession>
<dbReference type="GO" id="GO:0005829">
    <property type="term" value="C:cytosol"/>
    <property type="evidence" value="ECO:0007669"/>
    <property type="project" value="TreeGrafter"/>
</dbReference>
<dbReference type="UniPathway" id="UPA00034">
    <property type="reaction ID" value="UER00025"/>
</dbReference>
<feature type="binding site" evidence="9">
    <location>
        <position position="70"/>
    </location>
    <ligand>
        <name>substrate</name>
    </ligand>
</feature>
<evidence type="ECO:0000256" key="5">
    <source>
        <dbReference type="ARBA" id="ARBA00022605"/>
    </source>
</evidence>
<feature type="active site" evidence="10">
    <location>
        <position position="79"/>
    </location>
</feature>
<evidence type="ECO:0000256" key="9">
    <source>
        <dbReference type="HAMAP-Rule" id="MF_00197"/>
    </source>
</evidence>
<evidence type="ECO:0000256" key="4">
    <source>
        <dbReference type="ARBA" id="ARBA00022490"/>
    </source>
</evidence>
<dbReference type="AlphaFoldDB" id="A0A842YQ76"/>
<comment type="subunit">
    <text evidence="9">Homodimer.</text>
</comment>
<feature type="binding site" evidence="9">
    <location>
        <begin position="219"/>
        <end position="220"/>
    </location>
    <ligand>
        <name>substrate</name>
    </ligand>
</feature>
<dbReference type="InterPro" id="IPR001653">
    <property type="entry name" value="DAP_epimerase_DapF"/>
</dbReference>
<proteinExistence type="inferred from homology"/>
<evidence type="ECO:0000256" key="7">
    <source>
        <dbReference type="ARBA" id="ARBA00023235"/>
    </source>
</evidence>
<dbReference type="EC" id="5.1.1.7" evidence="3 9"/>
<keyword evidence="5 9" id="KW-0028">Amino-acid biosynthesis</keyword>
<feature type="binding site" evidence="9">
    <location>
        <position position="168"/>
    </location>
    <ligand>
        <name>substrate</name>
    </ligand>
</feature>
<evidence type="ECO:0000256" key="1">
    <source>
        <dbReference type="ARBA" id="ARBA00005196"/>
    </source>
</evidence>
<dbReference type="OrthoDB" id="358699at2157"/>
<organism evidence="11 12">
    <name type="scientific">Methanothermobacter thermautotrophicus</name>
    <name type="common">Methanobacterium thermoformicicum</name>
    <dbReference type="NCBI Taxonomy" id="145262"/>
    <lineage>
        <taxon>Archaea</taxon>
        <taxon>Methanobacteriati</taxon>
        <taxon>Methanobacteriota</taxon>
        <taxon>Methanomada group</taxon>
        <taxon>Methanobacteria</taxon>
        <taxon>Methanobacteriales</taxon>
        <taxon>Methanobacteriaceae</taxon>
        <taxon>Methanothermobacter</taxon>
    </lineage>
</organism>
<sequence length="289" mass="31661">MTKMILFSKMHGLGNDYVVIDESTQECISEEEKPEFVREVCTRGFSVGADGVIFVQPPSGEGDIRFRIFNADGSEAEMCGNGIRCFSKFVYDNAIVRKRRLEVETLAGIKTVELEVEDGAVVSSRVDMGTATFKTDQIPMDVEEYEFIDRFLPVEGEDIKLTALSVGNPHAIIFVDDARGVDLHRLGPAIENHPLFPERINVHFVEVVSPSEIIMVTWERGAGPTMACGTGATASVIAGVKLEKLDDSVLVHLPGGELKIDVYQDGAELGAYMEGDAVMVFDGILLRDP</sequence>
<feature type="binding site" evidence="9">
    <location>
        <position position="15"/>
    </location>
    <ligand>
        <name>substrate</name>
    </ligand>
</feature>
<comment type="pathway">
    <text evidence="1 9">Amino-acid biosynthesis; L-lysine biosynthesis via DAP pathway; DL-2,6-diaminopimelate from LL-2,6-diaminopimelate: step 1/1.</text>
</comment>
<evidence type="ECO:0000256" key="8">
    <source>
        <dbReference type="ARBA" id="ARBA00051712"/>
    </source>
</evidence>
<comment type="caution">
    <text evidence="9">Lacks conserved residue(s) required for the propagation of feature annotation.</text>
</comment>
<feature type="site" description="Could be important to modulate the pK values of the two catalytic cysteine residues" evidence="9">
    <location>
        <position position="170"/>
    </location>
</feature>
<comment type="subcellular location">
    <subcellularLocation>
        <location evidence="9">Cytoplasm</location>
    </subcellularLocation>
</comment>
<feature type="binding site" evidence="9">
    <location>
        <begin position="229"/>
        <end position="230"/>
    </location>
    <ligand>
        <name>substrate</name>
    </ligand>
</feature>
<protein>
    <recommendedName>
        <fullName evidence="3 9">Diaminopimelate epimerase</fullName>
        <shortName evidence="9">DAP epimerase</shortName>
        <ecNumber evidence="3 9">5.1.1.7</ecNumber>
    </recommendedName>
    <alternativeName>
        <fullName evidence="9">PLP-independent amino acid racemase</fullName>
    </alternativeName>
</protein>
<evidence type="ECO:0000256" key="6">
    <source>
        <dbReference type="ARBA" id="ARBA00023154"/>
    </source>
</evidence>
<dbReference type="EMBL" id="QKOF01000006">
    <property type="protein sequence ID" value="MBE2900083.1"/>
    <property type="molecule type" value="Genomic_DNA"/>
</dbReference>
<feature type="site" description="Could be important to modulate the pK values of the two catalytic cysteine residues" evidence="9">
    <location>
        <position position="219"/>
    </location>
</feature>
<comment type="similarity">
    <text evidence="2 9">Belongs to the diaminopimelate epimerase family.</text>
</comment>
<gene>
    <name evidence="9" type="primary">dapF</name>
    <name evidence="11" type="ORF">DNK57_04535</name>
</gene>
<comment type="catalytic activity">
    <reaction evidence="8 9">
        <text>(2S,6S)-2,6-diaminopimelate = meso-2,6-diaminopimelate</text>
        <dbReference type="Rhea" id="RHEA:15393"/>
        <dbReference type="ChEBI" id="CHEBI:57609"/>
        <dbReference type="ChEBI" id="CHEBI:57791"/>
        <dbReference type="EC" id="5.1.1.7"/>
    </reaction>
</comment>
<evidence type="ECO:0000256" key="2">
    <source>
        <dbReference type="ARBA" id="ARBA00010219"/>
    </source>
</evidence>
<dbReference type="Proteomes" id="UP000646659">
    <property type="component" value="Unassembled WGS sequence"/>
</dbReference>
<feature type="binding site" evidence="9">
    <location>
        <position position="201"/>
    </location>
    <ligand>
        <name>substrate</name>
    </ligand>
</feature>
<reference evidence="11" key="1">
    <citation type="submission" date="2018-06" db="EMBL/GenBank/DDBJ databases">
        <title>Draft genome sequence of Methanothermobacter thermautotrophicus Strain WHS, a thermophilic, hydrogenotrophic methanogen isolated from Washburn Hot Springs in Yellowstone National Park, USA.</title>
        <authorList>
            <person name="Mckay L.J."/>
            <person name="Klingelsmith K."/>
            <person name="Inskeep W.P."/>
            <person name="Fields M.W."/>
        </authorList>
    </citation>
    <scope>NUCLEOTIDE SEQUENCE</scope>
    <source>
        <strain evidence="11">WHS</strain>
    </source>
</reference>
<dbReference type="InterPro" id="IPR018510">
    <property type="entry name" value="DAP_epimerase_AS"/>
</dbReference>
<evidence type="ECO:0000256" key="3">
    <source>
        <dbReference type="ARBA" id="ARBA00013080"/>
    </source>
</evidence>
<keyword evidence="6 9" id="KW-0457">Lysine biosynthesis</keyword>
<dbReference type="PANTHER" id="PTHR31689:SF0">
    <property type="entry name" value="DIAMINOPIMELATE EPIMERASE"/>
    <property type="match status" value="1"/>
</dbReference>
<dbReference type="GO" id="GO:0009089">
    <property type="term" value="P:lysine biosynthetic process via diaminopimelate"/>
    <property type="evidence" value="ECO:0007669"/>
    <property type="project" value="UniProtKB-UniRule"/>
</dbReference>
<dbReference type="Gene3D" id="3.10.310.10">
    <property type="entry name" value="Diaminopimelate Epimerase, Chain A, domain 1"/>
    <property type="match status" value="2"/>
</dbReference>
<dbReference type="SUPFAM" id="SSF54506">
    <property type="entry name" value="Diaminopimelate epimerase-like"/>
    <property type="match status" value="1"/>
</dbReference>
<dbReference type="GO" id="GO:0008837">
    <property type="term" value="F:diaminopimelate epimerase activity"/>
    <property type="evidence" value="ECO:0007669"/>
    <property type="project" value="UniProtKB-UniRule"/>
</dbReference>
<evidence type="ECO:0000313" key="11">
    <source>
        <dbReference type="EMBL" id="MBE2900083.1"/>
    </source>
</evidence>
<feature type="active site" description="Proton donor" evidence="9">
    <location>
        <position position="79"/>
    </location>
</feature>
<keyword evidence="4 9" id="KW-0963">Cytoplasm</keyword>
<comment type="caution">
    <text evidence="11">The sequence shown here is derived from an EMBL/GenBank/DDBJ whole genome shotgun (WGS) entry which is preliminary data.</text>
</comment>
<comment type="function">
    <text evidence="9">Catalyzes the stereoinversion of LL-2,6-diaminopimelate (L,L-DAP) to meso-diaminopimelate (meso-DAP), a precursor of L-lysine.</text>
</comment>
<keyword evidence="7 9" id="KW-0413">Isomerase</keyword>
<name>A0A842YQ76_METTF</name>
<feature type="active site" description="Proton acceptor" evidence="9">
    <location>
        <position position="228"/>
    </location>
</feature>
<evidence type="ECO:0000256" key="10">
    <source>
        <dbReference type="PROSITE-ProRule" id="PRU10125"/>
    </source>
</evidence>
<dbReference type="NCBIfam" id="TIGR00652">
    <property type="entry name" value="DapF"/>
    <property type="match status" value="1"/>
</dbReference>
<evidence type="ECO:0000313" key="12">
    <source>
        <dbReference type="Proteomes" id="UP000646659"/>
    </source>
</evidence>